<dbReference type="AlphaFoldDB" id="A0A2S9H129"/>
<feature type="compositionally biased region" description="Polar residues" evidence="1">
    <location>
        <begin position="15"/>
        <end position="30"/>
    </location>
</feature>
<dbReference type="SUPFAM" id="SSF52833">
    <property type="entry name" value="Thioredoxin-like"/>
    <property type="match status" value="1"/>
</dbReference>
<keyword evidence="2" id="KW-0472">Membrane</keyword>
<comment type="caution">
    <text evidence="3">The sequence shown here is derived from an EMBL/GenBank/DDBJ whole genome shotgun (WGS) entry which is preliminary data.</text>
</comment>
<dbReference type="EMBL" id="PUGF01000006">
    <property type="protein sequence ID" value="PRC93694.1"/>
    <property type="molecule type" value="Genomic_DNA"/>
</dbReference>
<feature type="compositionally biased region" description="Basic and acidic residues" evidence="1">
    <location>
        <begin position="1"/>
        <end position="14"/>
    </location>
</feature>
<proteinExistence type="predicted"/>
<dbReference type="Gene3D" id="3.40.30.10">
    <property type="entry name" value="Glutaredoxin"/>
    <property type="match status" value="1"/>
</dbReference>
<evidence type="ECO:0000256" key="2">
    <source>
        <dbReference type="SAM" id="Phobius"/>
    </source>
</evidence>
<evidence type="ECO:0000256" key="1">
    <source>
        <dbReference type="SAM" id="MobiDB-lite"/>
    </source>
</evidence>
<gene>
    <name evidence="3" type="ORF">S2091_1695</name>
</gene>
<keyword evidence="2" id="KW-0812">Transmembrane</keyword>
<accession>A0A2S9H129</accession>
<organism evidence="3 4">
    <name type="scientific">Solimicrobium silvestre</name>
    <dbReference type="NCBI Taxonomy" id="2099400"/>
    <lineage>
        <taxon>Bacteria</taxon>
        <taxon>Pseudomonadati</taxon>
        <taxon>Pseudomonadota</taxon>
        <taxon>Betaproteobacteria</taxon>
        <taxon>Burkholderiales</taxon>
        <taxon>Oxalobacteraceae</taxon>
        <taxon>Solimicrobium</taxon>
    </lineage>
</organism>
<feature type="transmembrane region" description="Helical" evidence="2">
    <location>
        <begin position="40"/>
        <end position="61"/>
    </location>
</feature>
<keyword evidence="4" id="KW-1185">Reference proteome</keyword>
<dbReference type="Proteomes" id="UP000237839">
    <property type="component" value="Unassembled WGS sequence"/>
</dbReference>
<evidence type="ECO:0000313" key="3">
    <source>
        <dbReference type="EMBL" id="PRC93694.1"/>
    </source>
</evidence>
<dbReference type="InterPro" id="IPR036249">
    <property type="entry name" value="Thioredoxin-like_sf"/>
</dbReference>
<sequence>MENKAENKVNEKVSDTMTNPVNKSANEHTPQQIHRGRWKLYLVIAICASPLFFSYLTYYVIKPTGRTNYGTLLDPRLYPMPKLDSQLQGSGAQELDAYKGKWIMLQVSASDCQAACKKSLLNMRQLRLMQGKDMDRIERVLVITDQNPMETSLLREYDGTHVLRADAKNVEAWLPAEQGSTMQDRLYLIDPLGNLMMRYSVDADPYKIKKDLDKLLKASSIG</sequence>
<protein>
    <recommendedName>
        <fullName evidence="5">Cytochrome C oxidase subunit I</fullName>
    </recommendedName>
</protein>
<evidence type="ECO:0008006" key="5">
    <source>
        <dbReference type="Google" id="ProtNLM"/>
    </source>
</evidence>
<reference evidence="3 4" key="1">
    <citation type="submission" date="2018-02" db="EMBL/GenBank/DDBJ databases">
        <title>Solimicrobium silvestre gen. nov., sp. nov., isolated from alpine forest soil.</title>
        <authorList>
            <person name="Margesin R."/>
            <person name="Albuquerque L."/>
            <person name="Zhang D.-C."/>
            <person name="Froufe H.J.C."/>
            <person name="Severino R."/>
            <person name="Roxo I."/>
            <person name="Egas C."/>
            <person name="Da Costa M.S."/>
        </authorList>
    </citation>
    <scope>NUCLEOTIDE SEQUENCE [LARGE SCALE GENOMIC DNA]</scope>
    <source>
        <strain evidence="3 4">S20-91</strain>
    </source>
</reference>
<keyword evidence="2" id="KW-1133">Transmembrane helix</keyword>
<evidence type="ECO:0000313" key="4">
    <source>
        <dbReference type="Proteomes" id="UP000237839"/>
    </source>
</evidence>
<name>A0A2S9H129_9BURK</name>
<feature type="region of interest" description="Disordered" evidence="1">
    <location>
        <begin position="1"/>
        <end position="30"/>
    </location>
</feature>